<dbReference type="SUPFAM" id="SSF46894">
    <property type="entry name" value="C-terminal effector domain of the bipartite response regulators"/>
    <property type="match status" value="1"/>
</dbReference>
<feature type="domain" description="HTH luxR-type" evidence="1">
    <location>
        <begin position="1"/>
        <end position="37"/>
    </location>
</feature>
<dbReference type="InterPro" id="IPR036388">
    <property type="entry name" value="WH-like_DNA-bd_sf"/>
</dbReference>
<dbReference type="Proteomes" id="UP000010146">
    <property type="component" value="Unassembled WGS sequence"/>
</dbReference>
<dbReference type="Gene3D" id="1.10.10.10">
    <property type="entry name" value="Winged helix-like DNA-binding domain superfamily/Winged helix DNA-binding domain"/>
    <property type="match status" value="1"/>
</dbReference>
<protein>
    <recommendedName>
        <fullName evidence="1">HTH luxR-type domain-containing protein</fullName>
    </recommendedName>
</protein>
<reference evidence="3" key="3">
    <citation type="submission" date="2015-02" db="EMBL/GenBank/DDBJ databases">
        <title>Genome analysis of three genomes within the thermophilic hydrogenogenic bacterial species Caldanaerobacter subterraneus.</title>
        <authorList>
            <person name="Sant'Anna F.H."/>
            <person name="Lebedinsky A."/>
            <person name="Sokolova T."/>
            <person name="Robb F.T."/>
            <person name="Gonzalez J.M."/>
        </authorList>
    </citation>
    <scope>NUCLEOTIDE SEQUENCE [LARGE SCALE GENOMIC DNA]</scope>
    <source>
        <strain evidence="3">DSM 12653</strain>
    </source>
</reference>
<dbReference type="PROSITE" id="PS50043">
    <property type="entry name" value="HTH_LUXR_2"/>
    <property type="match status" value="1"/>
</dbReference>
<sequence length="40" mass="4600">MELGLKPATVKYHKKEIIKKLRVKNLQQAIAKAIKLNLID</sequence>
<proteinExistence type="predicted"/>
<dbReference type="GO" id="GO:0006355">
    <property type="term" value="P:regulation of DNA-templated transcription"/>
    <property type="evidence" value="ECO:0007669"/>
    <property type="project" value="InterPro"/>
</dbReference>
<dbReference type="GO" id="GO:0003677">
    <property type="term" value="F:DNA binding"/>
    <property type="evidence" value="ECO:0007669"/>
    <property type="project" value="InterPro"/>
</dbReference>
<dbReference type="AlphaFoldDB" id="A0A0F5PPN6"/>
<comment type="caution">
    <text evidence="2">The sequence shown here is derived from an EMBL/GenBank/DDBJ whole genome shotgun (WGS) entry which is preliminary data.</text>
</comment>
<dbReference type="InterPro" id="IPR000792">
    <property type="entry name" value="Tscrpt_reg_LuxR_C"/>
</dbReference>
<reference evidence="2 3" key="1">
    <citation type="submission" date="2008-07" db="EMBL/GenBank/DDBJ databases">
        <authorList>
            <person name="Gonzalez J."/>
            <person name="Sokolova T."/>
            <person name="Ferriera S."/>
            <person name="Johnson J."/>
            <person name="Kravitz S."/>
            <person name="Beeson K."/>
            <person name="Sutton G."/>
            <person name="Rogers Y.-H."/>
            <person name="Friedman R."/>
            <person name="Frazier M."/>
            <person name="Venter J.C."/>
        </authorList>
    </citation>
    <scope>NUCLEOTIDE SEQUENCE [LARGE SCALE GENOMIC DNA]</scope>
    <source>
        <strain evidence="2 3">DSM 12653</strain>
    </source>
</reference>
<evidence type="ECO:0000313" key="3">
    <source>
        <dbReference type="Proteomes" id="UP000010146"/>
    </source>
</evidence>
<dbReference type="InterPro" id="IPR016032">
    <property type="entry name" value="Sig_transdc_resp-reg_C-effctor"/>
</dbReference>
<gene>
    <name evidence="2" type="ORF">CDSM653_00400</name>
</gene>
<dbReference type="Pfam" id="PF00196">
    <property type="entry name" value="GerE"/>
    <property type="match status" value="1"/>
</dbReference>
<organism evidence="2 3">
    <name type="scientific">Caldanaerobacter subterraneus subsp. pacificus DSM 12653</name>
    <dbReference type="NCBI Taxonomy" id="391606"/>
    <lineage>
        <taxon>Bacteria</taxon>
        <taxon>Bacillati</taxon>
        <taxon>Bacillota</taxon>
        <taxon>Clostridia</taxon>
        <taxon>Thermoanaerobacterales</taxon>
        <taxon>Thermoanaerobacteraceae</taxon>
        <taxon>Caldanaerobacter</taxon>
    </lineage>
</organism>
<evidence type="ECO:0000259" key="1">
    <source>
        <dbReference type="PROSITE" id="PS50043"/>
    </source>
</evidence>
<dbReference type="EMBL" id="ABXP02000030">
    <property type="protein sequence ID" value="KKC30545.1"/>
    <property type="molecule type" value="Genomic_DNA"/>
</dbReference>
<evidence type="ECO:0000313" key="2">
    <source>
        <dbReference type="EMBL" id="KKC30545.1"/>
    </source>
</evidence>
<name>A0A0F5PPN6_9THEO</name>
<accession>A0A0F5PPN6</accession>
<reference evidence="2 3" key="2">
    <citation type="journal article" date="2015" name="BMC Genomics">
        <title>Analysis of three genomes within the thermophilic bacterial species Caldanaerobacter subterraneus with a focus on carbon monoxide dehydrogenase evolution and hydrolase diversity.</title>
        <authorList>
            <person name="Sant'Anna F.H."/>
            <person name="Lebedinsky A.V."/>
            <person name="Sokolova T.G."/>
            <person name="Robb F.T."/>
            <person name="Gonzalez J.M."/>
        </authorList>
    </citation>
    <scope>NUCLEOTIDE SEQUENCE [LARGE SCALE GENOMIC DNA]</scope>
    <source>
        <strain evidence="2 3">DSM 12653</strain>
    </source>
</reference>